<evidence type="ECO:0000313" key="3">
    <source>
        <dbReference type="EMBL" id="MDT3316317.1"/>
    </source>
</evidence>
<feature type="region of interest" description="Disordered" evidence="1">
    <location>
        <begin position="116"/>
        <end position="150"/>
    </location>
</feature>
<dbReference type="Pfam" id="PF04940">
    <property type="entry name" value="BLUF"/>
    <property type="match status" value="1"/>
</dbReference>
<dbReference type="InterPro" id="IPR036046">
    <property type="entry name" value="Acylphosphatase-like_dom_sf"/>
</dbReference>
<protein>
    <submittedName>
        <fullName evidence="3">BLUF domain-containing protein</fullName>
    </submittedName>
</protein>
<evidence type="ECO:0000313" key="4">
    <source>
        <dbReference type="Proteomes" id="UP001251849"/>
    </source>
</evidence>
<proteinExistence type="predicted"/>
<dbReference type="PROSITE" id="PS50925">
    <property type="entry name" value="BLUF"/>
    <property type="match status" value="1"/>
</dbReference>
<name>A0ABU3G929_9MICO</name>
<gene>
    <name evidence="3" type="ORF">Q9S71_05720</name>
</gene>
<reference evidence="3 4" key="1">
    <citation type="submission" date="2023-08" db="EMBL/GenBank/DDBJ databases">
        <title>Microbacterium aquilitoris sp. nov. and Microbacterium gwkjibeachense sp. nov., isolated from beach.</title>
        <authorList>
            <person name="Lee S.D."/>
            <person name="Yang H."/>
            <person name="Kim I."/>
        </authorList>
    </citation>
    <scope>NUCLEOTIDE SEQUENCE [LARGE SCALE GENOMIC DNA]</scope>
    <source>
        <strain evidence="3 4">KSW4-11</strain>
    </source>
</reference>
<feature type="domain" description="BLUF" evidence="2">
    <location>
        <begin position="5"/>
        <end position="96"/>
    </location>
</feature>
<dbReference type="SUPFAM" id="SSF54975">
    <property type="entry name" value="Acylphosphatase/BLUF domain-like"/>
    <property type="match status" value="1"/>
</dbReference>
<dbReference type="InterPro" id="IPR007024">
    <property type="entry name" value="BLUF_domain"/>
</dbReference>
<evidence type="ECO:0000259" key="2">
    <source>
        <dbReference type="PROSITE" id="PS50925"/>
    </source>
</evidence>
<sequence>MTEQLTFIVYASRAAEPFDHDDLVALLSQSRVNNSRDGITGMLVYRDLDFIQILEGPDAAVRALLERIGRDPRHTDVRVLLDEQTTERKYAAWSMGYEPTAPGDGSDGAVDALRTADDDATTRESADALGGWFHGRAGGSTDRPAPVSRG</sequence>
<dbReference type="EMBL" id="JAUZVV010000001">
    <property type="protein sequence ID" value="MDT3316317.1"/>
    <property type="molecule type" value="Genomic_DNA"/>
</dbReference>
<dbReference type="Proteomes" id="UP001251849">
    <property type="component" value="Unassembled WGS sequence"/>
</dbReference>
<dbReference type="Gene3D" id="3.30.70.100">
    <property type="match status" value="1"/>
</dbReference>
<dbReference type="SMART" id="SM01034">
    <property type="entry name" value="BLUF"/>
    <property type="match status" value="1"/>
</dbReference>
<accession>A0ABU3G929</accession>
<evidence type="ECO:0000256" key="1">
    <source>
        <dbReference type="SAM" id="MobiDB-lite"/>
    </source>
</evidence>
<comment type="caution">
    <text evidence="3">The sequence shown here is derived from an EMBL/GenBank/DDBJ whole genome shotgun (WGS) entry which is preliminary data.</text>
</comment>
<dbReference type="RefSeq" id="WP_311861105.1">
    <property type="nucleotide sequence ID" value="NZ_JAUZVV010000001.1"/>
</dbReference>
<organism evidence="3 4">
    <name type="scientific">Microbacterium gawkjiense</name>
    <dbReference type="NCBI Taxonomy" id="3067309"/>
    <lineage>
        <taxon>Bacteria</taxon>
        <taxon>Bacillati</taxon>
        <taxon>Actinomycetota</taxon>
        <taxon>Actinomycetes</taxon>
        <taxon>Micrococcales</taxon>
        <taxon>Microbacteriaceae</taxon>
        <taxon>Microbacterium</taxon>
    </lineage>
</organism>
<feature type="compositionally biased region" description="Basic and acidic residues" evidence="1">
    <location>
        <begin position="116"/>
        <end position="126"/>
    </location>
</feature>
<keyword evidence="4" id="KW-1185">Reference proteome</keyword>